<dbReference type="SUPFAM" id="SSF57903">
    <property type="entry name" value="FYVE/PHD zinc finger"/>
    <property type="match status" value="1"/>
</dbReference>
<evidence type="ECO:0000256" key="2">
    <source>
        <dbReference type="ARBA" id="ARBA00022771"/>
    </source>
</evidence>
<dbReference type="SMART" id="SM00064">
    <property type="entry name" value="FYVE"/>
    <property type="match status" value="1"/>
</dbReference>
<feature type="region of interest" description="Disordered" evidence="5">
    <location>
        <begin position="95"/>
        <end position="120"/>
    </location>
</feature>
<evidence type="ECO:0000256" key="5">
    <source>
        <dbReference type="SAM" id="MobiDB-lite"/>
    </source>
</evidence>
<reference evidence="7 8" key="1">
    <citation type="submission" date="2024-05" db="EMBL/GenBank/DDBJ databases">
        <title>Genetic variation in Jamaican populations of the coffee berry borer (Hypothenemus hampei).</title>
        <authorList>
            <person name="Errbii M."/>
            <person name="Myrie A."/>
        </authorList>
    </citation>
    <scope>NUCLEOTIDE SEQUENCE [LARGE SCALE GENOMIC DNA]</scope>
    <source>
        <strain evidence="7">JA-Hopewell-2020-01-JO</strain>
        <tissue evidence="7">Whole body</tissue>
    </source>
</reference>
<dbReference type="Pfam" id="PF11409">
    <property type="entry name" value="SARA"/>
    <property type="match status" value="1"/>
</dbReference>
<feature type="compositionally biased region" description="Basic and acidic residues" evidence="5">
    <location>
        <begin position="535"/>
        <end position="548"/>
    </location>
</feature>
<feature type="compositionally biased region" description="Low complexity" evidence="5">
    <location>
        <begin position="516"/>
        <end position="534"/>
    </location>
</feature>
<feature type="compositionally biased region" description="Basic and acidic residues" evidence="5">
    <location>
        <begin position="409"/>
        <end position="431"/>
    </location>
</feature>
<feature type="region of interest" description="Disordered" evidence="5">
    <location>
        <begin position="22"/>
        <end position="42"/>
    </location>
</feature>
<feature type="compositionally biased region" description="Polar residues" evidence="5">
    <location>
        <begin position="462"/>
        <end position="474"/>
    </location>
</feature>
<feature type="compositionally biased region" description="Polar residues" evidence="5">
    <location>
        <begin position="596"/>
        <end position="608"/>
    </location>
</feature>
<keyword evidence="1" id="KW-0479">Metal-binding</keyword>
<dbReference type="InterPro" id="IPR037145">
    <property type="entry name" value="SARA_Smad-bd_sf"/>
</dbReference>
<dbReference type="Pfam" id="PF01363">
    <property type="entry name" value="FYVE"/>
    <property type="match status" value="1"/>
</dbReference>
<dbReference type="Pfam" id="PF11979">
    <property type="entry name" value="SARA_C"/>
    <property type="match status" value="1"/>
</dbReference>
<dbReference type="PANTHER" id="PTHR46319">
    <property type="entry name" value="ZINC FINGER FYVE DOMAIN-CONTAINING PROTEIN"/>
    <property type="match status" value="1"/>
</dbReference>
<name>A0ABD1ERB2_HYPHA</name>
<dbReference type="Gene3D" id="3.30.500.40">
    <property type="match status" value="1"/>
</dbReference>
<feature type="region of interest" description="Disordered" evidence="5">
    <location>
        <begin position="409"/>
        <end position="475"/>
    </location>
</feature>
<gene>
    <name evidence="7" type="ORF">ABEB36_006654</name>
</gene>
<dbReference type="SMART" id="SM01422">
    <property type="entry name" value="SARA"/>
    <property type="match status" value="1"/>
</dbReference>
<feature type="region of interest" description="Disordered" evidence="5">
    <location>
        <begin position="506"/>
        <end position="548"/>
    </location>
</feature>
<dbReference type="InterPro" id="IPR000306">
    <property type="entry name" value="Znf_FYVE"/>
</dbReference>
<dbReference type="SMART" id="SM01421">
    <property type="entry name" value="DUF3480"/>
    <property type="match status" value="1"/>
</dbReference>
<keyword evidence="2 4" id="KW-0863">Zinc-finger</keyword>
<feature type="compositionally biased region" description="Basic and acidic residues" evidence="5">
    <location>
        <begin position="437"/>
        <end position="461"/>
    </location>
</feature>
<feature type="compositionally biased region" description="Basic and acidic residues" evidence="5">
    <location>
        <begin position="95"/>
        <end position="107"/>
    </location>
</feature>
<accession>A0ABD1ERB2</accession>
<evidence type="ECO:0000256" key="4">
    <source>
        <dbReference type="PROSITE-ProRule" id="PRU00091"/>
    </source>
</evidence>
<dbReference type="GO" id="GO:0008270">
    <property type="term" value="F:zinc ion binding"/>
    <property type="evidence" value="ECO:0007669"/>
    <property type="project" value="UniProtKB-KW"/>
</dbReference>
<evidence type="ECO:0000256" key="1">
    <source>
        <dbReference type="ARBA" id="ARBA00022723"/>
    </source>
</evidence>
<dbReference type="InterPro" id="IPR017455">
    <property type="entry name" value="Znf_FYVE-rel"/>
</dbReference>
<organism evidence="7 8">
    <name type="scientific">Hypothenemus hampei</name>
    <name type="common">Coffee berry borer</name>
    <dbReference type="NCBI Taxonomy" id="57062"/>
    <lineage>
        <taxon>Eukaryota</taxon>
        <taxon>Metazoa</taxon>
        <taxon>Ecdysozoa</taxon>
        <taxon>Arthropoda</taxon>
        <taxon>Hexapoda</taxon>
        <taxon>Insecta</taxon>
        <taxon>Pterygota</taxon>
        <taxon>Neoptera</taxon>
        <taxon>Endopterygota</taxon>
        <taxon>Coleoptera</taxon>
        <taxon>Polyphaga</taxon>
        <taxon>Cucujiformia</taxon>
        <taxon>Curculionidae</taxon>
        <taxon>Scolytinae</taxon>
        <taxon>Hypothenemus</taxon>
    </lineage>
</organism>
<dbReference type="InterPro" id="IPR024608">
    <property type="entry name" value="SARA-like_SBD"/>
</dbReference>
<evidence type="ECO:0000256" key="3">
    <source>
        <dbReference type="ARBA" id="ARBA00022833"/>
    </source>
</evidence>
<comment type="caution">
    <text evidence="7">The sequence shown here is derived from an EMBL/GenBank/DDBJ whole genome shotgun (WGS) entry which is preliminary data.</text>
</comment>
<feature type="domain" description="FYVE-type" evidence="6">
    <location>
        <begin position="627"/>
        <end position="685"/>
    </location>
</feature>
<dbReference type="Gene3D" id="3.30.1360.220">
    <property type="entry name" value="Domain of unknown function (DUF3480), N-terminal subdomain"/>
    <property type="match status" value="2"/>
</dbReference>
<dbReference type="InterPro" id="IPR013083">
    <property type="entry name" value="Znf_RING/FYVE/PHD"/>
</dbReference>
<evidence type="ECO:0000259" key="6">
    <source>
        <dbReference type="PROSITE" id="PS50178"/>
    </source>
</evidence>
<dbReference type="PROSITE" id="PS50178">
    <property type="entry name" value="ZF_FYVE"/>
    <property type="match status" value="1"/>
</dbReference>
<feature type="region of interest" description="Disordered" evidence="5">
    <location>
        <begin position="579"/>
        <end position="608"/>
    </location>
</feature>
<dbReference type="InterPro" id="IPR022557">
    <property type="entry name" value="SARA-like_C"/>
</dbReference>
<dbReference type="FunFam" id="3.30.40.10:FF:000084">
    <property type="entry name" value="Zinc finger, FYVE domain-containing 9b"/>
    <property type="match status" value="1"/>
</dbReference>
<evidence type="ECO:0000313" key="7">
    <source>
        <dbReference type="EMBL" id="KAL1501310.1"/>
    </source>
</evidence>
<evidence type="ECO:0000313" key="8">
    <source>
        <dbReference type="Proteomes" id="UP001566132"/>
    </source>
</evidence>
<dbReference type="Gene3D" id="4.10.720.10">
    <property type="entry name" value="Smad anchor for receptor activation, Smad-binding domain"/>
    <property type="match status" value="1"/>
</dbReference>
<feature type="region of interest" description="Disordered" evidence="5">
    <location>
        <begin position="787"/>
        <end position="806"/>
    </location>
</feature>
<sequence>MEKYTVDLDQVLNDFEYAEFTDQHSRNVSQQPQANIPPQYRPTPITKHSITNVFDSLNEYLSSDVNSGLLTDVAGKSTEFNDNNLDYLQLQLNKSEDSQREPEEPKDFNLNGNTSVPVENHSLDNVERLDEVEPLETITDNSKWESEEFEKISPEITVLTLDSESKDENSPSNSYTNPTCEIKAEESSLIGIKNLKEDSEVLTENCDKIIESIIPSIEDNEAVLVEVEDGIVENESLEEDRDSVQLPLAQEEINEPNIIDPDVTEEYLSTEEDVDACENNASSKQDYEETNENKSNVSENINGLSSNEIEEPKEVSVNVEPSPKVIGFSSDIEIDESELNKMLEDLEIEEIEDSQRNNETDQPNLEKVSESVAEVEDKNIAQIADVNINEAISKDSDIRSPVQKEIVECLEVEKPKRNKESSKKSLEKSGKETPPVESKDQIGEKQSIEKDVQYEQPKESLSRPQNLPLNNQVENDVGGRKINLIGSPGSTPYNNVYLNKTIEPKETESDYTSSASPTFSDCSTESSSTASTVSVEDKPNNSDKIKRTNEEIMEKNLEFQEENNRNHAEEHLEDEACAVEGMSSESSQQEEATGASGDSQMQNARQSSETFLDKSWLGKEAPLWIPDADASACLHCDMKFTVIKRRHHCRACGLVLCSKCCNMKFKLEYLDAEARVCNKCYTILNNEIPNNAGSNLNSPDSGNSPAFRPNPNNPLEYCSMVSPLEQAGQAGAPPPSVMVPVGVLKRKGSNKKSNKSVMFCDGIAPGSDLTNLDSDFNYSSGKQLKNLTLDGGKKEEKSHQASSSTKPLKINRNLPKIDEETGCFIPKSDNNLPPTICINKTDVLYSDCSNSTSVVEMLKNETLIFAINQNLFVRVKIINMSCCINKHAWCFSSEGLINVGSDEVIYLIEHIEDEDCVPKDVFFHIYNVYLDALKGNTVKELGISLHNTSDFLDSRNHAGFVYIRPTYQCLDQVLLPDEPYLIGILIHRWETPWAKLFPLRLILRLGAEYRYYPSPLISTRHRDSVFVEIGHTIISLLADFRNFSYTLPQIRGLIIHMEDKKTTISIPANRYDQVMKSINNSSDHILAFAGNFSPEADSHLVCIQDTEGHENLYTTHAINIHNKPRKVTGASFIVFNGSLKMSSGLTAKSNIVEDGLMIQIPSEHMEKIRDNLKNMKNHTISCGCIDAASDETVNIVWGENDIDFNAGVKSPIDRSDMKGVPSIRVHNGKDYCKKNGTRLIRWTEVFILQNADENSRNPDPVDISKMSESIAEACCTALIEYLDLLVSNSCQKIGIRTTLHVENVSYSAGSNGLKLTPIYMRSLDNELIPVLHRITSNNLGDNAIVLELIFRILNI</sequence>
<keyword evidence="8" id="KW-1185">Reference proteome</keyword>
<protein>
    <recommendedName>
        <fullName evidence="6">FYVE-type domain-containing protein</fullName>
    </recommendedName>
</protein>
<dbReference type="Gene3D" id="3.30.40.10">
    <property type="entry name" value="Zinc/RING finger domain, C3HC4 (zinc finger)"/>
    <property type="match status" value="1"/>
</dbReference>
<feature type="compositionally biased region" description="Polar residues" evidence="5">
    <location>
        <begin position="293"/>
        <end position="307"/>
    </location>
</feature>
<feature type="region of interest" description="Disordered" evidence="5">
    <location>
        <begin position="270"/>
        <end position="318"/>
    </location>
</feature>
<dbReference type="Proteomes" id="UP001566132">
    <property type="component" value="Unassembled WGS sequence"/>
</dbReference>
<feature type="region of interest" description="Disordered" evidence="5">
    <location>
        <begin position="345"/>
        <end position="372"/>
    </location>
</feature>
<feature type="compositionally biased region" description="Polar residues" evidence="5">
    <location>
        <begin position="26"/>
        <end position="36"/>
    </location>
</feature>
<dbReference type="EMBL" id="JBDJPC010000005">
    <property type="protein sequence ID" value="KAL1501310.1"/>
    <property type="molecule type" value="Genomic_DNA"/>
</dbReference>
<dbReference type="PANTHER" id="PTHR46319:SF3">
    <property type="entry name" value="ZINC FINGER FYVE DOMAIN-CONTAINING PROTEIN"/>
    <property type="match status" value="1"/>
</dbReference>
<dbReference type="InterPro" id="IPR011011">
    <property type="entry name" value="Znf_FYVE_PHD"/>
</dbReference>
<keyword evidence="3" id="KW-0862">Zinc</keyword>
<dbReference type="CDD" id="cd15729">
    <property type="entry name" value="FYVE_endofin"/>
    <property type="match status" value="1"/>
</dbReference>
<proteinExistence type="predicted"/>